<keyword evidence="3" id="KW-1185">Reference proteome</keyword>
<accession>A0AAV3RZF8</accession>
<proteinExistence type="predicted"/>
<reference evidence="2 3" key="1">
    <citation type="submission" date="2024-01" db="EMBL/GenBank/DDBJ databases">
        <title>The complete chloroplast genome sequence of Lithospermum erythrorhizon: insights into the phylogenetic relationship among Boraginaceae species and the maternal lineages of purple gromwells.</title>
        <authorList>
            <person name="Okada T."/>
            <person name="Watanabe K."/>
        </authorList>
    </citation>
    <scope>NUCLEOTIDE SEQUENCE [LARGE SCALE GENOMIC DNA]</scope>
</reference>
<organism evidence="2 3">
    <name type="scientific">Lithospermum erythrorhizon</name>
    <name type="common">Purple gromwell</name>
    <name type="synonym">Lithospermum officinale var. erythrorhizon</name>
    <dbReference type="NCBI Taxonomy" id="34254"/>
    <lineage>
        <taxon>Eukaryota</taxon>
        <taxon>Viridiplantae</taxon>
        <taxon>Streptophyta</taxon>
        <taxon>Embryophyta</taxon>
        <taxon>Tracheophyta</taxon>
        <taxon>Spermatophyta</taxon>
        <taxon>Magnoliopsida</taxon>
        <taxon>eudicotyledons</taxon>
        <taxon>Gunneridae</taxon>
        <taxon>Pentapetalae</taxon>
        <taxon>asterids</taxon>
        <taxon>lamiids</taxon>
        <taxon>Boraginales</taxon>
        <taxon>Boraginaceae</taxon>
        <taxon>Boraginoideae</taxon>
        <taxon>Lithospermeae</taxon>
        <taxon>Lithospermum</taxon>
    </lineage>
</organism>
<comment type="caution">
    <text evidence="2">The sequence shown here is derived from an EMBL/GenBank/DDBJ whole genome shotgun (WGS) entry which is preliminary data.</text>
</comment>
<dbReference type="AlphaFoldDB" id="A0AAV3RZF8"/>
<gene>
    <name evidence="2" type="ORF">LIER_32324</name>
</gene>
<sequence>MLELIRSKVMERIKDRWNGRDGFEVKAGHEQYIVNIRETGHNVRRCPRKQQGEEVVKVGSSSKKTTKKKEIMANDVDATIAAEPKTKESKTKQPKRRQPKKKESTVDATVAAANVDPRPATIAVCEDDPIPTLDQKMLVAISRRREVAIKRRQDLLKAREESSSKALAFIPLRPAIVVENEDDDIQIIKVVKDPYVDHIIVRI</sequence>
<dbReference type="EMBL" id="BAABME010012364">
    <property type="protein sequence ID" value="GAA0185036.1"/>
    <property type="molecule type" value="Genomic_DNA"/>
</dbReference>
<name>A0AAV3RZF8_LITER</name>
<dbReference type="Proteomes" id="UP001454036">
    <property type="component" value="Unassembled WGS sequence"/>
</dbReference>
<feature type="region of interest" description="Disordered" evidence="1">
    <location>
        <begin position="75"/>
        <end position="108"/>
    </location>
</feature>
<evidence type="ECO:0000256" key="1">
    <source>
        <dbReference type="SAM" id="MobiDB-lite"/>
    </source>
</evidence>
<protein>
    <submittedName>
        <fullName evidence="2">Uncharacterized protein</fullName>
    </submittedName>
</protein>
<evidence type="ECO:0000313" key="3">
    <source>
        <dbReference type="Proteomes" id="UP001454036"/>
    </source>
</evidence>
<evidence type="ECO:0000313" key="2">
    <source>
        <dbReference type="EMBL" id="GAA0185036.1"/>
    </source>
</evidence>